<gene>
    <name evidence="1" type="ORF">EJB05_52510</name>
</gene>
<protein>
    <submittedName>
        <fullName evidence="1">Uncharacterized protein</fullName>
    </submittedName>
</protein>
<accession>A0A5J9SSM0</accession>
<proteinExistence type="predicted"/>
<comment type="caution">
    <text evidence="1">The sequence shown here is derived from an EMBL/GenBank/DDBJ whole genome shotgun (WGS) entry which is preliminary data.</text>
</comment>
<dbReference type="Gramene" id="TVU01975">
    <property type="protein sequence ID" value="TVU01975"/>
    <property type="gene ID" value="EJB05_52510"/>
</dbReference>
<reference evidence="1 2" key="1">
    <citation type="journal article" date="2019" name="Sci. Rep.">
        <title>A high-quality genome of Eragrostis curvula grass provides insights into Poaceae evolution and supports new strategies to enhance forage quality.</title>
        <authorList>
            <person name="Carballo J."/>
            <person name="Santos B.A.C.M."/>
            <person name="Zappacosta D."/>
            <person name="Garbus I."/>
            <person name="Selva J.P."/>
            <person name="Gallo C.A."/>
            <person name="Diaz A."/>
            <person name="Albertini E."/>
            <person name="Caccamo M."/>
            <person name="Echenique V."/>
        </authorList>
    </citation>
    <scope>NUCLEOTIDE SEQUENCE [LARGE SCALE GENOMIC DNA]</scope>
    <source>
        <strain evidence="2">cv. Victoria</strain>
        <tissue evidence="1">Leaf</tissue>
    </source>
</reference>
<feature type="non-terminal residue" evidence="1">
    <location>
        <position position="1"/>
    </location>
</feature>
<evidence type="ECO:0000313" key="1">
    <source>
        <dbReference type="EMBL" id="TVU01975.1"/>
    </source>
</evidence>
<feature type="non-terminal residue" evidence="1">
    <location>
        <position position="139"/>
    </location>
</feature>
<sequence>RNRLIRKVSSNRELFQFFFPSSSSSGTVVVLRRLCQSRCGARRSRGRRRGVFAHLPGRQDQVQMWPWQARPERCRRRFSEPLAAPSSPLHHRTARALLQCIHRASPHRPRSTLLSYPCFVFDMCSLQSLVCTPKICGQR</sequence>
<dbReference type="Proteomes" id="UP000324897">
    <property type="component" value="Unassembled WGS sequence"/>
</dbReference>
<dbReference type="AlphaFoldDB" id="A0A5J9SSM0"/>
<dbReference type="EMBL" id="RWGY01000363">
    <property type="protein sequence ID" value="TVU01975.1"/>
    <property type="molecule type" value="Genomic_DNA"/>
</dbReference>
<evidence type="ECO:0000313" key="2">
    <source>
        <dbReference type="Proteomes" id="UP000324897"/>
    </source>
</evidence>
<name>A0A5J9SSM0_9POAL</name>
<organism evidence="1 2">
    <name type="scientific">Eragrostis curvula</name>
    <name type="common">weeping love grass</name>
    <dbReference type="NCBI Taxonomy" id="38414"/>
    <lineage>
        <taxon>Eukaryota</taxon>
        <taxon>Viridiplantae</taxon>
        <taxon>Streptophyta</taxon>
        <taxon>Embryophyta</taxon>
        <taxon>Tracheophyta</taxon>
        <taxon>Spermatophyta</taxon>
        <taxon>Magnoliopsida</taxon>
        <taxon>Liliopsida</taxon>
        <taxon>Poales</taxon>
        <taxon>Poaceae</taxon>
        <taxon>PACMAD clade</taxon>
        <taxon>Chloridoideae</taxon>
        <taxon>Eragrostideae</taxon>
        <taxon>Eragrostidinae</taxon>
        <taxon>Eragrostis</taxon>
    </lineage>
</organism>
<keyword evidence="2" id="KW-1185">Reference proteome</keyword>